<comment type="caution">
    <text evidence="2">The sequence shown here is derived from an EMBL/GenBank/DDBJ whole genome shotgun (WGS) entry which is preliminary data.</text>
</comment>
<evidence type="ECO:0000256" key="1">
    <source>
        <dbReference type="SAM" id="Phobius"/>
    </source>
</evidence>
<dbReference type="PANTHER" id="PTHR30092">
    <property type="entry name" value="INNER MEMBRANE PROTEIN CRED"/>
    <property type="match status" value="1"/>
</dbReference>
<dbReference type="AlphaFoldDB" id="A0A918SZ10"/>
<feature type="transmembrane region" description="Helical" evidence="1">
    <location>
        <begin position="324"/>
        <end position="342"/>
    </location>
</feature>
<dbReference type="EMBL" id="BMYD01000002">
    <property type="protein sequence ID" value="GHA80210.1"/>
    <property type="molecule type" value="Genomic_DNA"/>
</dbReference>
<keyword evidence="1" id="KW-1133">Transmembrane helix</keyword>
<evidence type="ECO:0000313" key="3">
    <source>
        <dbReference type="Proteomes" id="UP000646426"/>
    </source>
</evidence>
<keyword evidence="1" id="KW-0812">Transmembrane</keyword>
<dbReference type="GO" id="GO:0005886">
    <property type="term" value="C:plasma membrane"/>
    <property type="evidence" value="ECO:0007669"/>
    <property type="project" value="TreeGrafter"/>
</dbReference>
<keyword evidence="3" id="KW-1185">Reference proteome</keyword>
<dbReference type="Pfam" id="PF06123">
    <property type="entry name" value="CreD"/>
    <property type="match status" value="1"/>
</dbReference>
<reference evidence="2" key="1">
    <citation type="journal article" date="2014" name="Int. J. Syst. Evol. Microbiol.">
        <title>Complete genome sequence of Corynebacterium casei LMG S-19264T (=DSM 44701T), isolated from a smear-ripened cheese.</title>
        <authorList>
            <consortium name="US DOE Joint Genome Institute (JGI-PGF)"/>
            <person name="Walter F."/>
            <person name="Albersmeier A."/>
            <person name="Kalinowski J."/>
            <person name="Ruckert C."/>
        </authorList>
    </citation>
    <scope>NUCLEOTIDE SEQUENCE</scope>
    <source>
        <strain evidence="2">KCTC 23077</strain>
    </source>
</reference>
<reference evidence="2" key="2">
    <citation type="submission" date="2020-09" db="EMBL/GenBank/DDBJ databases">
        <authorList>
            <person name="Sun Q."/>
            <person name="Kim S."/>
        </authorList>
    </citation>
    <scope>NUCLEOTIDE SEQUENCE</scope>
    <source>
        <strain evidence="2">KCTC 23077</strain>
    </source>
</reference>
<organism evidence="2 3">
    <name type="scientific">Cognatilysobacter bugurensis</name>
    <dbReference type="NCBI Taxonomy" id="543356"/>
    <lineage>
        <taxon>Bacteria</taxon>
        <taxon>Pseudomonadati</taxon>
        <taxon>Pseudomonadota</taxon>
        <taxon>Gammaproteobacteria</taxon>
        <taxon>Lysobacterales</taxon>
        <taxon>Lysobacteraceae</taxon>
        <taxon>Cognatilysobacter</taxon>
    </lineage>
</organism>
<evidence type="ECO:0000313" key="2">
    <source>
        <dbReference type="EMBL" id="GHA80210.1"/>
    </source>
</evidence>
<dbReference type="InterPro" id="IPR010364">
    <property type="entry name" value="Uncharacterised_IM_CreD"/>
</dbReference>
<sequence length="435" mass="47281">MLALTLAILIPLSLVRDVIHERQRYRAEAVADVVRAYAGPQALAGPVLTVPYTEWANVLEPDAAGAMRSVRKRVTRQWTFFPAQLRVSGPLVPTVRRRGIYEVPLYAWNGDVRAEFDVTLPSDATADAQREIGTPVMSYGIADVRGIRGTPRLQIDGRVTALREGHGVRDTGGLHARLEAPDGARLRYSTQLALDLAGAESLAIFPLGTRNDVRLTSTWPHPSFQGRSPADSRVGAEGFAAQWQLASVATDVQREYLAGHAMQPLPAVDERTLDALGVVLTDPVDAYSQADRATKYGLLFVLLTFVGFFMFELIRALPIHPIQYGLVGLAIAIFFLLLVSLSEHVAFGLAYAIAAFACIGLIAFYLTAVLRSAMRGLGFGAMLALLYAALYGLLISEDNALVLGAGLLFVILAAIMIVTRHVDWYRVAAVPTRTM</sequence>
<protein>
    <submittedName>
        <fullName evidence="2">Cell envelope integrity protein CreD</fullName>
    </submittedName>
</protein>
<name>A0A918SZ10_9GAMM</name>
<keyword evidence="1" id="KW-0472">Membrane</keyword>
<feature type="transmembrane region" description="Helical" evidence="1">
    <location>
        <begin position="348"/>
        <end position="370"/>
    </location>
</feature>
<feature type="transmembrane region" description="Helical" evidence="1">
    <location>
        <begin position="400"/>
        <end position="418"/>
    </location>
</feature>
<dbReference type="NCBIfam" id="NF008712">
    <property type="entry name" value="PRK11715.1-1"/>
    <property type="match status" value="1"/>
</dbReference>
<feature type="transmembrane region" description="Helical" evidence="1">
    <location>
        <begin position="296"/>
        <end position="317"/>
    </location>
</feature>
<feature type="transmembrane region" description="Helical" evidence="1">
    <location>
        <begin position="377"/>
        <end position="394"/>
    </location>
</feature>
<dbReference type="PIRSF" id="PIRSF004548">
    <property type="entry name" value="CreD"/>
    <property type="match status" value="1"/>
</dbReference>
<gene>
    <name evidence="2" type="primary">creD</name>
    <name evidence="2" type="ORF">GCM10007067_17390</name>
</gene>
<accession>A0A918SZ10</accession>
<dbReference type="Proteomes" id="UP000646426">
    <property type="component" value="Unassembled WGS sequence"/>
</dbReference>
<dbReference type="PANTHER" id="PTHR30092:SF0">
    <property type="entry name" value="INNER MEMBRANE PROTEIN CRED"/>
    <property type="match status" value="1"/>
</dbReference>
<proteinExistence type="predicted"/>